<dbReference type="Gene3D" id="2.170.130.10">
    <property type="entry name" value="TonB-dependent receptor, plug domain"/>
    <property type="match status" value="1"/>
</dbReference>
<keyword evidence="2" id="KW-0732">Signal</keyword>
<keyword evidence="1" id="KW-1134">Transmembrane beta strand</keyword>
<comment type="similarity">
    <text evidence="1">Belongs to the TonB-dependent receptor family.</text>
</comment>
<gene>
    <name evidence="5" type="ORF">SAMN02746009_02405</name>
</gene>
<dbReference type="Pfam" id="PF07715">
    <property type="entry name" value="Plug"/>
    <property type="match status" value="1"/>
</dbReference>
<dbReference type="InterPro" id="IPR037066">
    <property type="entry name" value="Plug_dom_sf"/>
</dbReference>
<feature type="chain" id="PRO_5011957811" evidence="2">
    <location>
        <begin position="24"/>
        <end position="842"/>
    </location>
</feature>
<reference evidence="6" key="1">
    <citation type="submission" date="2016-11" db="EMBL/GenBank/DDBJ databases">
        <authorList>
            <person name="Varghese N."/>
            <person name="Submissions S."/>
        </authorList>
    </citation>
    <scope>NUCLEOTIDE SEQUENCE [LARGE SCALE GENOMIC DNA]</scope>
    <source>
        <strain evidence="6">DSM 18569</strain>
    </source>
</reference>
<dbReference type="GO" id="GO:0004866">
    <property type="term" value="F:endopeptidase inhibitor activity"/>
    <property type="evidence" value="ECO:0007669"/>
    <property type="project" value="InterPro"/>
</dbReference>
<keyword evidence="5" id="KW-0645">Protease</keyword>
<dbReference type="SUPFAM" id="SSF56935">
    <property type="entry name" value="Porins"/>
    <property type="match status" value="1"/>
</dbReference>
<dbReference type="GO" id="GO:0009279">
    <property type="term" value="C:cell outer membrane"/>
    <property type="evidence" value="ECO:0007669"/>
    <property type="project" value="UniProtKB-SubCell"/>
</dbReference>
<keyword evidence="6" id="KW-1185">Reference proteome</keyword>
<dbReference type="InterPro" id="IPR012910">
    <property type="entry name" value="Plug_dom"/>
</dbReference>
<dbReference type="STRING" id="1121959.SAMN02746009_02405"/>
<organism evidence="5 6">
    <name type="scientific">Hymenobacter psychrotolerans DSM 18569</name>
    <dbReference type="NCBI Taxonomy" id="1121959"/>
    <lineage>
        <taxon>Bacteria</taxon>
        <taxon>Pseudomonadati</taxon>
        <taxon>Bacteroidota</taxon>
        <taxon>Cytophagia</taxon>
        <taxon>Cytophagales</taxon>
        <taxon>Hymenobacteraceae</taxon>
        <taxon>Hymenobacter</taxon>
    </lineage>
</organism>
<evidence type="ECO:0000256" key="1">
    <source>
        <dbReference type="PROSITE-ProRule" id="PRU01360"/>
    </source>
</evidence>
<evidence type="ECO:0000259" key="4">
    <source>
        <dbReference type="Pfam" id="PF07715"/>
    </source>
</evidence>
<keyword evidence="5" id="KW-0378">Hydrolase</keyword>
<dbReference type="AlphaFoldDB" id="A0A1M6Z2U9"/>
<evidence type="ECO:0000256" key="2">
    <source>
        <dbReference type="SAM" id="SignalP"/>
    </source>
</evidence>
<evidence type="ECO:0000259" key="3">
    <source>
        <dbReference type="Pfam" id="PF01835"/>
    </source>
</evidence>
<dbReference type="Gene3D" id="2.60.40.1930">
    <property type="match status" value="1"/>
</dbReference>
<evidence type="ECO:0000313" key="6">
    <source>
        <dbReference type="Proteomes" id="UP000183947"/>
    </source>
</evidence>
<dbReference type="SUPFAM" id="SSF49464">
    <property type="entry name" value="Carboxypeptidase regulatory domain-like"/>
    <property type="match status" value="1"/>
</dbReference>
<dbReference type="InterPro" id="IPR002890">
    <property type="entry name" value="MG2"/>
</dbReference>
<dbReference type="InterPro" id="IPR039426">
    <property type="entry name" value="TonB-dep_rcpt-like"/>
</dbReference>
<dbReference type="RefSeq" id="WP_073285128.1">
    <property type="nucleotide sequence ID" value="NZ_FRAS01000012.1"/>
</dbReference>
<keyword evidence="5" id="KW-0121">Carboxypeptidase</keyword>
<accession>A0A1M6Z2U9</accession>
<keyword evidence="1" id="KW-0813">Transport</keyword>
<protein>
    <submittedName>
        <fullName evidence="5">Carboxypeptidase regulatory-like domain-containing protein</fullName>
    </submittedName>
</protein>
<dbReference type="InterPro" id="IPR008969">
    <property type="entry name" value="CarboxyPept-like_regulatory"/>
</dbReference>
<dbReference type="EMBL" id="FRAS01000012">
    <property type="protein sequence ID" value="SHL24816.1"/>
    <property type="molecule type" value="Genomic_DNA"/>
</dbReference>
<keyword evidence="1" id="KW-0812">Transmembrane</keyword>
<comment type="subcellular location">
    <subcellularLocation>
        <location evidence="1">Cell outer membrane</location>
        <topology evidence="1">Multi-pass membrane protein</topology>
    </subcellularLocation>
</comment>
<keyword evidence="1" id="KW-0472">Membrane</keyword>
<dbReference type="PROSITE" id="PS52016">
    <property type="entry name" value="TONB_DEPENDENT_REC_3"/>
    <property type="match status" value="1"/>
</dbReference>
<feature type="domain" description="Macroglobulin" evidence="3">
    <location>
        <begin position="45"/>
        <end position="129"/>
    </location>
</feature>
<feature type="domain" description="TonB-dependent receptor plug" evidence="4">
    <location>
        <begin position="621"/>
        <end position="729"/>
    </location>
</feature>
<proteinExistence type="inferred from homology"/>
<evidence type="ECO:0000313" key="5">
    <source>
        <dbReference type="EMBL" id="SHL24816.1"/>
    </source>
</evidence>
<dbReference type="Proteomes" id="UP000183947">
    <property type="component" value="Unassembled WGS sequence"/>
</dbReference>
<dbReference type="GO" id="GO:0004180">
    <property type="term" value="F:carboxypeptidase activity"/>
    <property type="evidence" value="ECO:0007669"/>
    <property type="project" value="UniProtKB-KW"/>
</dbReference>
<sequence length="842" mass="90267">MNYQRPFWAAAACAALVSFTSPADDFTRRVAAQLERFYALTSPEKVYLQFDKEVYNAGETLWFKGYVVDAARHRPDSVSQVLYVDLIGPDQKLLTRQALAVQAGGAPGSYSLPDNLPQGLYTVRAYTNWMRNTPDYFFSRTLPVLAAAAAAPGQAEKTAGAAPAQVQFFPEGGELVADLPGVVAFKATGPDGRGISVSGMVHDEQGTVVAQLRSHHLGMGRFELQPVAGRRYTATVRYANGQEASYNLPAALPAGYTLQVQEKPDAFRVLIRRKAGTGVVPPERITLVAHVRGTLVHTEQAEINSAGLLTVSVPKAQLPAGLLHFTVFDGQQVPRCERLAFSAPGAGARLTVQPTRKAYGPQETITLQVAAQDAAGKPLAGRFSLAVTAVAGAPQLRNTSDIRTSLLLTSDLQGEVEQPGYYFAATTPATTRALDDLLLTQGWRRFVWKTLLADQWSPQPYGREQSPSMSGQVVGKQLEPLPDAAVVLTSFQPARSYQTLTDADGRFTFSGFSGQDSAAVRIVALPAKGVKRPQVVLDEKLPTIAPAGAALWPWSPDSTAQKLQAVAGRNPASMRDKSILLNEVTVQQNAPQVTRPDNRRIYGRPDATILTRNIAGIGTYKDIVQVLQGRVAGLTVIANQDNVRITMRGKSSASQTQLGPAIQQGINSRNRPVVNETPAIPTATPLFLLDGVPTDINMINSIPVVDIEAIEVLKPGSAAIFGERGASGAIAFLTKRGNPNYRPGEEPAPTLLAPMYAPPRLQRVREFYTPAAGATTPPDAPAARPSATLYWNPTVQTDASGTATVSFGSAAKSGSFRVVAEGLTRTNEPVRATEFFRVEAAK</sequence>
<dbReference type="Pfam" id="PF01835">
    <property type="entry name" value="MG2"/>
    <property type="match status" value="1"/>
</dbReference>
<feature type="signal peptide" evidence="2">
    <location>
        <begin position="1"/>
        <end position="23"/>
    </location>
</feature>
<keyword evidence="1" id="KW-0998">Cell outer membrane</keyword>
<name>A0A1M6Z2U9_9BACT</name>